<dbReference type="STRING" id="1121326.CLMAG_48920"/>
<dbReference type="InterPro" id="IPR002178">
    <property type="entry name" value="PTS_EIIA_type-2_dom"/>
</dbReference>
<dbReference type="InterPro" id="IPR051541">
    <property type="entry name" value="PTS_SugarTrans_NitroReg"/>
</dbReference>
<dbReference type="Proteomes" id="UP000076603">
    <property type="component" value="Unassembled WGS sequence"/>
</dbReference>
<dbReference type="PROSITE" id="PS51094">
    <property type="entry name" value="PTS_EIIA_TYPE_2"/>
    <property type="match status" value="1"/>
</dbReference>
<keyword evidence="3" id="KW-1185">Reference proteome</keyword>
<dbReference type="SUPFAM" id="SSF55804">
    <property type="entry name" value="Phoshotransferase/anion transport protein"/>
    <property type="match status" value="1"/>
</dbReference>
<dbReference type="RefSeq" id="WP_066628255.1">
    <property type="nucleotide sequence ID" value="NZ_FQXL01000029.1"/>
</dbReference>
<feature type="domain" description="PTS EIIA type-2" evidence="1">
    <location>
        <begin position="5"/>
        <end position="152"/>
    </location>
</feature>
<reference evidence="2 3" key="1">
    <citation type="submission" date="2016-04" db="EMBL/GenBank/DDBJ databases">
        <title>Genome sequence of Clostridium magnum DSM 2767.</title>
        <authorList>
            <person name="Poehlein A."/>
            <person name="Uhlig R."/>
            <person name="Fischer R."/>
            <person name="Bahl H."/>
            <person name="Daniel R."/>
        </authorList>
    </citation>
    <scope>NUCLEOTIDE SEQUENCE [LARGE SCALE GENOMIC DNA]</scope>
    <source>
        <strain evidence="2 3">DSM 2767</strain>
    </source>
</reference>
<comment type="caution">
    <text evidence="2">The sequence shown here is derived from an EMBL/GenBank/DDBJ whole genome shotgun (WGS) entry which is preliminary data.</text>
</comment>
<dbReference type="CDD" id="cd00211">
    <property type="entry name" value="PTS_IIA_fru"/>
    <property type="match status" value="1"/>
</dbReference>
<accession>A0A161WSS5</accession>
<evidence type="ECO:0000313" key="3">
    <source>
        <dbReference type="Proteomes" id="UP000076603"/>
    </source>
</evidence>
<protein>
    <submittedName>
        <fullName evidence="2">PTS system fructose-specific EIIABC component</fullName>
    </submittedName>
</protein>
<dbReference type="Pfam" id="PF00359">
    <property type="entry name" value="PTS_EIIA_2"/>
    <property type="match status" value="1"/>
</dbReference>
<dbReference type="OrthoDB" id="370976at2"/>
<dbReference type="AlphaFoldDB" id="A0A161WSS5"/>
<sequence length="153" mass="17544">MKTIDFIKNGIILTNLKASSKEEVFQILHDKLYKRGNVKESFYKGLVEREKKFPTGILLKSYNIAIPHTDPEHVINPSIAIATLQEPVVFQCMDDENKSVDVKMVFMLALNEAHSHIEILQKIILLIQNDLLLENLLKSQNKEEFVQKIAQGQ</sequence>
<evidence type="ECO:0000259" key="1">
    <source>
        <dbReference type="PROSITE" id="PS51094"/>
    </source>
</evidence>
<dbReference type="PATRIC" id="fig|1121326.3.peg.4953"/>
<dbReference type="PANTHER" id="PTHR47738:SF3">
    <property type="entry name" value="PHOSPHOTRANSFERASE SYSTEM MANNITOL_FRUCTOSE-SPECIFIC IIA DOMAIN CONTAINING PROTEIN"/>
    <property type="match status" value="1"/>
</dbReference>
<dbReference type="EMBL" id="LWAE01000007">
    <property type="protein sequence ID" value="KZL89878.1"/>
    <property type="molecule type" value="Genomic_DNA"/>
</dbReference>
<name>A0A161WSS5_9CLOT</name>
<organism evidence="2 3">
    <name type="scientific">Clostridium magnum DSM 2767</name>
    <dbReference type="NCBI Taxonomy" id="1121326"/>
    <lineage>
        <taxon>Bacteria</taxon>
        <taxon>Bacillati</taxon>
        <taxon>Bacillota</taxon>
        <taxon>Clostridia</taxon>
        <taxon>Eubacteriales</taxon>
        <taxon>Clostridiaceae</taxon>
        <taxon>Clostridium</taxon>
    </lineage>
</organism>
<gene>
    <name evidence="2" type="primary">fruA_3</name>
    <name evidence="2" type="ORF">CLMAG_48920</name>
</gene>
<dbReference type="PANTHER" id="PTHR47738">
    <property type="entry name" value="PTS SYSTEM FRUCTOSE-LIKE EIIA COMPONENT-RELATED"/>
    <property type="match status" value="1"/>
</dbReference>
<evidence type="ECO:0000313" key="2">
    <source>
        <dbReference type="EMBL" id="KZL89878.1"/>
    </source>
</evidence>
<dbReference type="Gene3D" id="3.40.930.10">
    <property type="entry name" value="Mannitol-specific EII, Chain A"/>
    <property type="match status" value="1"/>
</dbReference>
<dbReference type="InterPro" id="IPR016152">
    <property type="entry name" value="PTrfase/Anion_transptr"/>
</dbReference>
<proteinExistence type="predicted"/>